<dbReference type="InterPro" id="IPR048478">
    <property type="entry name" value="LSM12_LSM"/>
</dbReference>
<dbReference type="PROSITE" id="PS52002">
    <property type="entry name" value="SM"/>
    <property type="match status" value="1"/>
</dbReference>
<dbReference type="Pfam" id="PF09793">
    <property type="entry name" value="AD"/>
    <property type="match status" value="1"/>
</dbReference>
<dbReference type="PANTHER" id="PTHR13542">
    <property type="entry name" value="LSM12 HOMOLOG"/>
    <property type="match status" value="1"/>
</dbReference>
<evidence type="ECO:0000256" key="2">
    <source>
        <dbReference type="SAM" id="MobiDB-lite"/>
    </source>
</evidence>
<comment type="caution">
    <text evidence="5">The sequence shown here is derived from an EMBL/GenBank/DDBJ whole genome shotgun (WGS) entry which is preliminary data.</text>
</comment>
<name>A0A9D3SIK9_9TELE</name>
<feature type="region of interest" description="Disordered" evidence="2">
    <location>
        <begin position="174"/>
        <end position="196"/>
    </location>
</feature>
<dbReference type="CDD" id="cd01735">
    <property type="entry name" value="LSm12_N"/>
    <property type="match status" value="1"/>
</dbReference>
<evidence type="ECO:0000313" key="6">
    <source>
        <dbReference type="Proteomes" id="UP000824219"/>
    </source>
</evidence>
<reference evidence="5 6" key="1">
    <citation type="submission" date="2021-06" db="EMBL/GenBank/DDBJ databases">
        <title>Chromosome-level genome assembly of the red-tail catfish (Hemibagrus wyckioides).</title>
        <authorList>
            <person name="Shao F."/>
        </authorList>
    </citation>
    <scope>NUCLEOTIDE SEQUENCE [LARGE SCALE GENOMIC DNA]</scope>
    <source>
        <strain evidence="5">EC202008001</strain>
        <tissue evidence="5">Blood</tissue>
    </source>
</reference>
<dbReference type="InterPro" id="IPR047574">
    <property type="entry name" value="AD"/>
</dbReference>
<accession>A0A9D3SIK9</accession>
<feature type="domain" description="AD" evidence="3">
    <location>
        <begin position="81"/>
        <end position="175"/>
    </location>
</feature>
<proteinExistence type="inferred from homology"/>
<evidence type="ECO:0000256" key="1">
    <source>
        <dbReference type="ARBA" id="ARBA00006359"/>
    </source>
</evidence>
<dbReference type="AlphaFoldDB" id="A0A9D3SIK9"/>
<feature type="domain" description="Sm" evidence="4">
    <location>
        <begin position="3"/>
        <end position="73"/>
    </location>
</feature>
<dbReference type="Proteomes" id="UP000824219">
    <property type="component" value="Linkage Group LG13"/>
</dbReference>
<feature type="compositionally biased region" description="Polar residues" evidence="2">
    <location>
        <begin position="177"/>
        <end position="196"/>
    </location>
</feature>
<dbReference type="InterPro" id="IPR039683">
    <property type="entry name" value="Lsm12-like"/>
</dbReference>
<dbReference type="EMBL" id="JAHKSW010000013">
    <property type="protein sequence ID" value="KAG7325477.1"/>
    <property type="molecule type" value="Genomic_DNA"/>
</dbReference>
<comment type="similarity">
    <text evidence="1">Belongs to the LSM12 family.</text>
</comment>
<protein>
    <recommendedName>
        <fullName evidence="7">LSM12 anticodon-binding domain-containing protein</fullName>
    </recommendedName>
</protein>
<dbReference type="InterPro" id="IPR019181">
    <property type="entry name" value="LSM12_ABD"/>
</dbReference>
<dbReference type="GO" id="GO:0003723">
    <property type="term" value="F:RNA binding"/>
    <property type="evidence" value="ECO:0007669"/>
    <property type="project" value="InterPro"/>
</dbReference>
<dbReference type="SMART" id="SM00995">
    <property type="entry name" value="AD"/>
    <property type="match status" value="1"/>
</dbReference>
<dbReference type="OrthoDB" id="1057137at2759"/>
<keyword evidence="6" id="KW-1185">Reference proteome</keyword>
<dbReference type="InterPro" id="IPR047575">
    <property type="entry name" value="Sm"/>
</dbReference>
<evidence type="ECO:0000259" key="3">
    <source>
        <dbReference type="PROSITE" id="PS52001"/>
    </source>
</evidence>
<evidence type="ECO:0000259" key="4">
    <source>
        <dbReference type="PROSITE" id="PS52002"/>
    </source>
</evidence>
<organism evidence="5 6">
    <name type="scientific">Hemibagrus wyckioides</name>
    <dbReference type="NCBI Taxonomy" id="337641"/>
    <lineage>
        <taxon>Eukaryota</taxon>
        <taxon>Metazoa</taxon>
        <taxon>Chordata</taxon>
        <taxon>Craniata</taxon>
        <taxon>Vertebrata</taxon>
        <taxon>Euteleostomi</taxon>
        <taxon>Actinopterygii</taxon>
        <taxon>Neopterygii</taxon>
        <taxon>Teleostei</taxon>
        <taxon>Ostariophysi</taxon>
        <taxon>Siluriformes</taxon>
        <taxon>Bagridae</taxon>
        <taxon>Hemibagrus</taxon>
    </lineage>
</organism>
<gene>
    <name evidence="5" type="ORF">KOW79_011793</name>
</gene>
<evidence type="ECO:0000313" key="5">
    <source>
        <dbReference type="EMBL" id="KAG7325477.1"/>
    </source>
</evidence>
<sequence length="196" mass="21653">MAAPGPGEYFSVGSHVSCFTCLGQRLQGEVVAFDYQTKMLTLKCASSSGKPNLSDIVLINLAYVSDVETINDRTETPPPLASLNVSKLANRARTEKEDKLSQAYAISAGVSVEGQQLFQTIHKTIKDCKWQEKNIIVMDDVIISPPYQVENCKGKEGSALSHIRKIVEKHFRDVETQKSMQRSQAQQTQKESSLSS</sequence>
<dbReference type="Pfam" id="PF21166">
    <property type="entry name" value="LSM12_LSM"/>
    <property type="match status" value="1"/>
</dbReference>
<dbReference type="PROSITE" id="PS52001">
    <property type="entry name" value="AD"/>
    <property type="match status" value="1"/>
</dbReference>
<evidence type="ECO:0008006" key="7">
    <source>
        <dbReference type="Google" id="ProtNLM"/>
    </source>
</evidence>